<accession>A0A109V0C4</accession>
<dbReference type="OrthoDB" id="655540at2759"/>
<dbReference type="RefSeq" id="XP_017989764.1">
    <property type="nucleotide sequence ID" value="XM_018133964.1"/>
</dbReference>
<evidence type="ECO:0000256" key="3">
    <source>
        <dbReference type="ARBA" id="ARBA00022448"/>
    </source>
</evidence>
<evidence type="ECO:0000256" key="9">
    <source>
        <dbReference type="SAM" id="MobiDB-lite"/>
    </source>
</evidence>
<keyword evidence="5 10" id="KW-0812">Transmembrane</keyword>
<keyword evidence="4" id="KW-0926">Vacuole</keyword>
<sequence>MPNAGDSEQQPLKESPHSNVHYISIPINRQADRNVPDDSSSPFQGTPGGNRGSFLDQPIGSFKGVNSLSRFATSLQRANSFMNIELNAGKERAFFMDGYDVLNDPDTLGPSLQGRRLSIALAGAGNVSLRASANDLYGSAPTGGISTFRRDSTAILDDDDQSSHLARICSNQSMSFCDVNNAIGPDTDSIILKRVETKGGKVLTLLAGQSTAPQTIFNSLNILIGVGLLALPLGLRHAGWILGVSMLTLFAGGTFCSAELLSRCIDTDPSMISYGDLGYAAFGSKGRALISFLFTLDLLGCGVSLIILFGDSLNALFPRYSTTFYKIICVIFVTPQVYMPLSILSNFSLLGITATNGTVLTILFAGLTKSTRPGSLLNPAETKLWPESFWSFCLSIGLLSACWSGHAVFPNLKSDMRHPEKFTSCLKVTYSITALTDIGIAIVGFLMFGGSVKDEVTKSVMLTEGYPNFVYGLISALMAIIPLAKTPLNSRPIVAILDVLSGVAPNRDDGKKSTFKGTVRFANRLLVNIVFAAVAIYFPEFDKLIAFLGAGLCFSICVVLPCLFYLRICKDRVKPWERVVCYFTIVISVCLSILGIGAAFVA</sequence>
<dbReference type="STRING" id="45286.A0A109V0C4"/>
<dbReference type="EMBL" id="CP014248">
    <property type="protein sequence ID" value="AMD22768.1"/>
    <property type="molecule type" value="Genomic_DNA"/>
</dbReference>
<evidence type="ECO:0000313" key="13">
    <source>
        <dbReference type="Proteomes" id="UP000243052"/>
    </source>
</evidence>
<feature type="transmembrane region" description="Helical" evidence="10">
    <location>
        <begin position="240"/>
        <end position="261"/>
    </location>
</feature>
<reference evidence="12 13" key="1">
    <citation type="submission" date="2016-01" db="EMBL/GenBank/DDBJ databases">
        <title>Genome sequence of the yeast Holleya sinecauda.</title>
        <authorList>
            <person name="Dietrich F.S."/>
        </authorList>
    </citation>
    <scope>NUCLEOTIDE SEQUENCE [LARGE SCALE GENOMIC DNA]</scope>
    <source>
        <strain evidence="12 13">ATCC 58844</strain>
    </source>
</reference>
<dbReference type="InterPro" id="IPR013057">
    <property type="entry name" value="AA_transpt_TM"/>
</dbReference>
<keyword evidence="8 10" id="KW-0472">Membrane</keyword>
<feature type="transmembrane region" description="Helical" evidence="10">
    <location>
        <begin position="388"/>
        <end position="409"/>
    </location>
</feature>
<gene>
    <name evidence="12" type="ORF">AW171_hschr84822</name>
</gene>
<keyword evidence="3" id="KW-0813">Transport</keyword>
<dbReference type="AlphaFoldDB" id="A0A109V0C4"/>
<feature type="domain" description="Amino acid transporter transmembrane" evidence="11">
    <location>
        <begin position="209"/>
        <end position="599"/>
    </location>
</feature>
<dbReference type="PANTHER" id="PTHR22950:SF692">
    <property type="entry name" value="TRANSMEMBRANE AMINO ACID TRANSPORTER FAMILY PROTEIN"/>
    <property type="match status" value="1"/>
</dbReference>
<evidence type="ECO:0000256" key="8">
    <source>
        <dbReference type="ARBA" id="ARBA00023136"/>
    </source>
</evidence>
<comment type="similarity">
    <text evidence="2">Belongs to the amino acid/polyamine transporter 2 family.</text>
</comment>
<feature type="transmembrane region" description="Helical" evidence="10">
    <location>
        <begin position="215"/>
        <end position="234"/>
    </location>
</feature>
<feature type="transmembrane region" description="Helical" evidence="10">
    <location>
        <begin position="544"/>
        <end position="567"/>
    </location>
</feature>
<feature type="transmembrane region" description="Helical" evidence="10">
    <location>
        <begin position="468"/>
        <end position="484"/>
    </location>
</feature>
<keyword evidence="13" id="KW-1185">Reference proteome</keyword>
<feature type="transmembrane region" description="Helical" evidence="10">
    <location>
        <begin position="348"/>
        <end position="368"/>
    </location>
</feature>
<name>A0A109V0C4_9SACH</name>
<feature type="transmembrane region" description="Helical" evidence="10">
    <location>
        <begin position="430"/>
        <end position="448"/>
    </location>
</feature>
<dbReference type="Pfam" id="PF01490">
    <property type="entry name" value="Aa_trans"/>
    <property type="match status" value="1"/>
</dbReference>
<feature type="transmembrane region" description="Helical" evidence="10">
    <location>
        <begin position="288"/>
        <end position="310"/>
    </location>
</feature>
<feature type="transmembrane region" description="Helical" evidence="10">
    <location>
        <begin position="521"/>
        <end position="538"/>
    </location>
</feature>
<dbReference type="Proteomes" id="UP000243052">
    <property type="component" value="Chromosome viii"/>
</dbReference>
<evidence type="ECO:0000256" key="1">
    <source>
        <dbReference type="ARBA" id="ARBA00004128"/>
    </source>
</evidence>
<feature type="region of interest" description="Disordered" evidence="9">
    <location>
        <begin position="1"/>
        <end position="56"/>
    </location>
</feature>
<protein>
    <submittedName>
        <fullName evidence="12">HHL002Cp</fullName>
    </submittedName>
</protein>
<evidence type="ECO:0000256" key="4">
    <source>
        <dbReference type="ARBA" id="ARBA00022554"/>
    </source>
</evidence>
<evidence type="ECO:0000256" key="5">
    <source>
        <dbReference type="ARBA" id="ARBA00022692"/>
    </source>
</evidence>
<evidence type="ECO:0000256" key="6">
    <source>
        <dbReference type="ARBA" id="ARBA00022970"/>
    </source>
</evidence>
<evidence type="ECO:0000256" key="2">
    <source>
        <dbReference type="ARBA" id="ARBA00008066"/>
    </source>
</evidence>
<dbReference type="GO" id="GO:0015179">
    <property type="term" value="F:L-amino acid transmembrane transporter activity"/>
    <property type="evidence" value="ECO:0007669"/>
    <property type="project" value="TreeGrafter"/>
</dbReference>
<evidence type="ECO:0000256" key="10">
    <source>
        <dbReference type="SAM" id="Phobius"/>
    </source>
</evidence>
<comment type="subcellular location">
    <subcellularLocation>
        <location evidence="1">Vacuole membrane</location>
        <topology evidence="1">Multi-pass membrane protein</topology>
    </subcellularLocation>
</comment>
<evidence type="ECO:0000259" key="11">
    <source>
        <dbReference type="Pfam" id="PF01490"/>
    </source>
</evidence>
<dbReference type="PANTHER" id="PTHR22950">
    <property type="entry name" value="AMINO ACID TRANSPORTER"/>
    <property type="match status" value="1"/>
</dbReference>
<feature type="compositionally biased region" description="Polar residues" evidence="9">
    <location>
        <begin position="1"/>
        <end position="12"/>
    </location>
</feature>
<proteinExistence type="inferred from homology"/>
<organism evidence="12 13">
    <name type="scientific">Eremothecium sinecaudum</name>
    <dbReference type="NCBI Taxonomy" id="45286"/>
    <lineage>
        <taxon>Eukaryota</taxon>
        <taxon>Fungi</taxon>
        <taxon>Dikarya</taxon>
        <taxon>Ascomycota</taxon>
        <taxon>Saccharomycotina</taxon>
        <taxon>Saccharomycetes</taxon>
        <taxon>Saccharomycetales</taxon>
        <taxon>Saccharomycetaceae</taxon>
        <taxon>Eremothecium</taxon>
    </lineage>
</organism>
<keyword evidence="7 10" id="KW-1133">Transmembrane helix</keyword>
<evidence type="ECO:0000313" key="12">
    <source>
        <dbReference type="EMBL" id="AMD22768.1"/>
    </source>
</evidence>
<feature type="transmembrane region" description="Helical" evidence="10">
    <location>
        <begin position="322"/>
        <end position="341"/>
    </location>
</feature>
<keyword evidence="6" id="KW-0029">Amino-acid transport</keyword>
<dbReference type="GeneID" id="28726132"/>
<feature type="transmembrane region" description="Helical" evidence="10">
    <location>
        <begin position="579"/>
        <end position="601"/>
    </location>
</feature>
<evidence type="ECO:0000256" key="7">
    <source>
        <dbReference type="ARBA" id="ARBA00022989"/>
    </source>
</evidence>
<dbReference type="GO" id="GO:0005774">
    <property type="term" value="C:vacuolar membrane"/>
    <property type="evidence" value="ECO:0007669"/>
    <property type="project" value="UniProtKB-SubCell"/>
</dbReference>